<feature type="region of interest" description="Disordered" evidence="1">
    <location>
        <begin position="37"/>
        <end position="56"/>
    </location>
</feature>
<organism evidence="2 3">
    <name type="scientific">Portunus trituberculatus</name>
    <name type="common">Swimming crab</name>
    <name type="synonym">Neptunus trituberculatus</name>
    <dbReference type="NCBI Taxonomy" id="210409"/>
    <lineage>
        <taxon>Eukaryota</taxon>
        <taxon>Metazoa</taxon>
        <taxon>Ecdysozoa</taxon>
        <taxon>Arthropoda</taxon>
        <taxon>Crustacea</taxon>
        <taxon>Multicrustacea</taxon>
        <taxon>Malacostraca</taxon>
        <taxon>Eumalacostraca</taxon>
        <taxon>Eucarida</taxon>
        <taxon>Decapoda</taxon>
        <taxon>Pleocyemata</taxon>
        <taxon>Brachyura</taxon>
        <taxon>Eubrachyura</taxon>
        <taxon>Portunoidea</taxon>
        <taxon>Portunidae</taxon>
        <taxon>Portuninae</taxon>
        <taxon>Portunus</taxon>
    </lineage>
</organism>
<sequence length="77" mass="8650">MAAEGMPCKTPGRDSEQSVCTEPTYALAGHMWAAATSGENDRVQQQVGSSEEPGRPEGRVRLTRIWQQYREELIVWQ</sequence>
<dbReference type="AlphaFoldDB" id="A0A5B7DXV6"/>
<protein>
    <submittedName>
        <fullName evidence="2">Uncharacterized protein</fullName>
    </submittedName>
</protein>
<reference evidence="2 3" key="1">
    <citation type="submission" date="2019-05" db="EMBL/GenBank/DDBJ databases">
        <title>Another draft genome of Portunus trituberculatus and its Hox gene families provides insights of decapod evolution.</title>
        <authorList>
            <person name="Jeong J.-H."/>
            <person name="Song I."/>
            <person name="Kim S."/>
            <person name="Choi T."/>
            <person name="Kim D."/>
            <person name="Ryu S."/>
            <person name="Kim W."/>
        </authorList>
    </citation>
    <scope>NUCLEOTIDE SEQUENCE [LARGE SCALE GENOMIC DNA]</scope>
    <source>
        <tissue evidence="2">Muscle</tissue>
    </source>
</reference>
<evidence type="ECO:0000313" key="3">
    <source>
        <dbReference type="Proteomes" id="UP000324222"/>
    </source>
</evidence>
<accession>A0A5B7DXV6</accession>
<evidence type="ECO:0000256" key="1">
    <source>
        <dbReference type="SAM" id="MobiDB-lite"/>
    </source>
</evidence>
<name>A0A5B7DXV6_PORTR</name>
<keyword evidence="3" id="KW-1185">Reference proteome</keyword>
<dbReference type="EMBL" id="VSRR010001531">
    <property type="protein sequence ID" value="MPC25939.1"/>
    <property type="molecule type" value="Genomic_DNA"/>
</dbReference>
<proteinExistence type="predicted"/>
<dbReference type="Proteomes" id="UP000324222">
    <property type="component" value="Unassembled WGS sequence"/>
</dbReference>
<evidence type="ECO:0000313" key="2">
    <source>
        <dbReference type="EMBL" id="MPC25939.1"/>
    </source>
</evidence>
<gene>
    <name evidence="2" type="ORF">E2C01_019063</name>
</gene>
<comment type="caution">
    <text evidence="2">The sequence shown here is derived from an EMBL/GenBank/DDBJ whole genome shotgun (WGS) entry which is preliminary data.</text>
</comment>